<evidence type="ECO:0000256" key="2">
    <source>
        <dbReference type="ARBA" id="ARBA00022475"/>
    </source>
</evidence>
<proteinExistence type="predicted"/>
<dbReference type="Proteomes" id="UP000515292">
    <property type="component" value="Chromosome"/>
</dbReference>
<feature type="transmembrane region" description="Helical" evidence="6">
    <location>
        <begin position="140"/>
        <end position="160"/>
    </location>
</feature>
<evidence type="ECO:0000259" key="7">
    <source>
        <dbReference type="Pfam" id="PF09335"/>
    </source>
</evidence>
<feature type="domain" description="VTT" evidence="7">
    <location>
        <begin position="30"/>
        <end position="160"/>
    </location>
</feature>
<feature type="transmembrane region" description="Helical" evidence="6">
    <location>
        <begin position="12"/>
        <end position="30"/>
    </location>
</feature>
<keyword evidence="2" id="KW-1003">Cell membrane</keyword>
<evidence type="ECO:0000256" key="6">
    <source>
        <dbReference type="SAM" id="Phobius"/>
    </source>
</evidence>
<evidence type="ECO:0000313" key="8">
    <source>
        <dbReference type="EMBL" id="QMW22425.1"/>
    </source>
</evidence>
<evidence type="ECO:0000313" key="9">
    <source>
        <dbReference type="Proteomes" id="UP000515292"/>
    </source>
</evidence>
<accession>A0A7G5IGD3</accession>
<evidence type="ECO:0000256" key="4">
    <source>
        <dbReference type="ARBA" id="ARBA00022989"/>
    </source>
</evidence>
<dbReference type="GO" id="GO:0005886">
    <property type="term" value="C:plasma membrane"/>
    <property type="evidence" value="ECO:0007669"/>
    <property type="project" value="UniProtKB-SubCell"/>
</dbReference>
<dbReference type="InterPro" id="IPR051311">
    <property type="entry name" value="DedA_domain"/>
</dbReference>
<sequence length="202" mass="22264">MTDWIGTIIDNFGYVGIGLLMFVETVFPPIPSEVIMPLAGIYAAQSGHSLTGVIIAGAIGSMIGNIFWYLLAAWLGLTRFERFAIRFGRILTLDHEEIVRGQKLFERYGGAIVGVGRVLPTVRSLISIPAGLVAMDWRRFLFYSSLGTFVWTTGLAVAGYLLGKRFAEIDKVIGPLSTAIIVILFGIYLYRVITWKKTKSAP</sequence>
<keyword evidence="9" id="KW-1185">Reference proteome</keyword>
<dbReference type="AlphaFoldDB" id="A0A7G5IGD3"/>
<dbReference type="PANTHER" id="PTHR42709:SF6">
    <property type="entry name" value="UNDECAPRENYL PHOSPHATE TRANSPORTER A"/>
    <property type="match status" value="1"/>
</dbReference>
<keyword evidence="3 6" id="KW-0812">Transmembrane</keyword>
<protein>
    <submittedName>
        <fullName evidence="8">DedA family protein</fullName>
    </submittedName>
</protein>
<dbReference type="RefSeq" id="WP_182295314.1">
    <property type="nucleotide sequence ID" value="NZ_CP059851.1"/>
</dbReference>
<dbReference type="EMBL" id="CP059851">
    <property type="protein sequence ID" value="QMW22425.1"/>
    <property type="molecule type" value="Genomic_DNA"/>
</dbReference>
<feature type="transmembrane region" description="Helical" evidence="6">
    <location>
        <begin position="50"/>
        <end position="77"/>
    </location>
</feature>
<reference evidence="8 9" key="1">
    <citation type="submission" date="2020-07" db="EMBL/GenBank/DDBJ databases">
        <title>Complete genome sequence for Sandaracinobacter sp. M6.</title>
        <authorList>
            <person name="Tang Y."/>
            <person name="Liu Q."/>
            <person name="Guo Z."/>
            <person name="Lei P."/>
            <person name="Huang B."/>
        </authorList>
    </citation>
    <scope>NUCLEOTIDE SEQUENCE [LARGE SCALE GENOMIC DNA]</scope>
    <source>
        <strain evidence="8 9">M6</strain>
    </source>
</reference>
<dbReference type="InterPro" id="IPR032816">
    <property type="entry name" value="VTT_dom"/>
</dbReference>
<name>A0A7G5IGD3_9SPHN</name>
<dbReference type="Pfam" id="PF09335">
    <property type="entry name" value="VTT_dom"/>
    <property type="match status" value="1"/>
</dbReference>
<keyword evidence="4 6" id="KW-1133">Transmembrane helix</keyword>
<comment type="subcellular location">
    <subcellularLocation>
        <location evidence="1">Cell membrane</location>
        <topology evidence="1">Multi-pass membrane protein</topology>
    </subcellularLocation>
</comment>
<evidence type="ECO:0000256" key="1">
    <source>
        <dbReference type="ARBA" id="ARBA00004651"/>
    </source>
</evidence>
<keyword evidence="5 6" id="KW-0472">Membrane</keyword>
<gene>
    <name evidence="8" type="ORF">H3309_13905</name>
</gene>
<evidence type="ECO:0000256" key="5">
    <source>
        <dbReference type="ARBA" id="ARBA00023136"/>
    </source>
</evidence>
<organism evidence="8 9">
    <name type="scientific">Sandaracinobacteroides saxicola</name>
    <dbReference type="NCBI Taxonomy" id="2759707"/>
    <lineage>
        <taxon>Bacteria</taxon>
        <taxon>Pseudomonadati</taxon>
        <taxon>Pseudomonadota</taxon>
        <taxon>Alphaproteobacteria</taxon>
        <taxon>Sphingomonadales</taxon>
        <taxon>Sphingosinicellaceae</taxon>
        <taxon>Sandaracinobacteroides</taxon>
    </lineage>
</organism>
<dbReference type="PANTHER" id="PTHR42709">
    <property type="entry name" value="ALKALINE PHOSPHATASE LIKE PROTEIN"/>
    <property type="match status" value="1"/>
</dbReference>
<evidence type="ECO:0000256" key="3">
    <source>
        <dbReference type="ARBA" id="ARBA00022692"/>
    </source>
</evidence>
<feature type="transmembrane region" description="Helical" evidence="6">
    <location>
        <begin position="172"/>
        <end position="190"/>
    </location>
</feature>
<dbReference type="KEGG" id="sand:H3309_13905"/>